<dbReference type="InterPro" id="IPR036513">
    <property type="entry name" value="STAS_dom_sf"/>
</dbReference>
<dbReference type="InterPro" id="IPR002645">
    <property type="entry name" value="STAS_dom"/>
</dbReference>
<organism evidence="4 5">
    <name type="scientific">Candidatus Thermokryptus mobilis</name>
    <dbReference type="NCBI Taxonomy" id="1643428"/>
    <lineage>
        <taxon>Bacteria</taxon>
        <taxon>Pseudomonadati</taxon>
        <taxon>Candidatus Kryptoniota</taxon>
        <taxon>Candidatus Thermokryptus</taxon>
    </lineage>
</organism>
<dbReference type="InterPro" id="IPR003658">
    <property type="entry name" value="Anti-sigma_ant"/>
</dbReference>
<dbReference type="EMBL" id="FAOO01000005">
    <property type="protein sequence ID" value="CUU03963.1"/>
    <property type="molecule type" value="Genomic_DNA"/>
</dbReference>
<dbReference type="STRING" id="1643428.GCA_001442855_00843"/>
<keyword evidence="5" id="KW-1185">Reference proteome</keyword>
<protein>
    <recommendedName>
        <fullName evidence="2">Anti-sigma factor antagonist</fullName>
    </recommendedName>
</protein>
<proteinExistence type="inferred from homology"/>
<dbReference type="NCBIfam" id="TIGR00377">
    <property type="entry name" value="ant_ant_sig"/>
    <property type="match status" value="1"/>
</dbReference>
<dbReference type="OrthoDB" id="9796110at2"/>
<dbReference type="RefSeq" id="WP_140944643.1">
    <property type="nucleotide sequence ID" value="NZ_FAOO01000005.1"/>
</dbReference>
<dbReference type="AlphaFoldDB" id="A0A0S4MZR4"/>
<dbReference type="SUPFAM" id="SSF52091">
    <property type="entry name" value="SpoIIaa-like"/>
    <property type="match status" value="1"/>
</dbReference>
<comment type="similarity">
    <text evidence="1 2">Belongs to the anti-sigma-factor antagonist family.</text>
</comment>
<reference evidence="5" key="1">
    <citation type="submission" date="2015-11" db="EMBL/GenBank/DDBJ databases">
        <authorList>
            <person name="Varghese N."/>
        </authorList>
    </citation>
    <scope>NUCLEOTIDE SEQUENCE [LARGE SCALE GENOMIC DNA]</scope>
</reference>
<dbReference type="GO" id="GO:0043856">
    <property type="term" value="F:anti-sigma factor antagonist activity"/>
    <property type="evidence" value="ECO:0007669"/>
    <property type="project" value="InterPro"/>
</dbReference>
<evidence type="ECO:0000313" key="5">
    <source>
        <dbReference type="Proteomes" id="UP000320623"/>
    </source>
</evidence>
<dbReference type="PROSITE" id="PS50801">
    <property type="entry name" value="STAS"/>
    <property type="match status" value="1"/>
</dbReference>
<dbReference type="Pfam" id="PF01740">
    <property type="entry name" value="STAS"/>
    <property type="match status" value="1"/>
</dbReference>
<accession>A0A0S4MZR4</accession>
<evidence type="ECO:0000313" key="4">
    <source>
        <dbReference type="EMBL" id="CUU03963.1"/>
    </source>
</evidence>
<gene>
    <name evidence="4" type="ORF">JGI1_00866</name>
</gene>
<dbReference type="Gene3D" id="3.30.750.24">
    <property type="entry name" value="STAS domain"/>
    <property type="match status" value="1"/>
</dbReference>
<dbReference type="CDD" id="cd07043">
    <property type="entry name" value="STAS_anti-anti-sigma_factors"/>
    <property type="match status" value="1"/>
</dbReference>
<sequence>MNFEVSRPKKSVIVFKIGEKKIDALNSPELKAEFLALCQSGVKFLIVDLSQVEYCDSSGLSALLFCRRRMNENKGEVMLVGVRDKILNLMRIARIDSIFNFSGSVEEALSKIKG</sequence>
<evidence type="ECO:0000256" key="2">
    <source>
        <dbReference type="RuleBase" id="RU003749"/>
    </source>
</evidence>
<dbReference type="Proteomes" id="UP000320623">
    <property type="component" value="Unassembled WGS sequence"/>
</dbReference>
<feature type="domain" description="STAS" evidence="3">
    <location>
        <begin position="22"/>
        <end position="112"/>
    </location>
</feature>
<evidence type="ECO:0000256" key="1">
    <source>
        <dbReference type="ARBA" id="ARBA00009013"/>
    </source>
</evidence>
<dbReference type="PANTHER" id="PTHR33495">
    <property type="entry name" value="ANTI-SIGMA FACTOR ANTAGONIST TM_1081-RELATED-RELATED"/>
    <property type="match status" value="1"/>
</dbReference>
<name>A0A0S4MZR4_9BACT</name>
<evidence type="ECO:0000259" key="3">
    <source>
        <dbReference type="PROSITE" id="PS50801"/>
    </source>
</evidence>